<dbReference type="PANTHER" id="PTHR47537">
    <property type="entry name" value="CUBILIN"/>
    <property type="match status" value="1"/>
</dbReference>
<dbReference type="Proteomes" id="UP001488838">
    <property type="component" value="Unassembled WGS sequence"/>
</dbReference>
<feature type="domain" description="CUB" evidence="4">
    <location>
        <begin position="1"/>
        <end position="112"/>
    </location>
</feature>
<evidence type="ECO:0000256" key="1">
    <source>
        <dbReference type="ARBA" id="ARBA00023157"/>
    </source>
</evidence>
<dbReference type="PANTHER" id="PTHR47537:SF2">
    <property type="entry name" value="CUBILIN"/>
    <property type="match status" value="1"/>
</dbReference>
<comment type="caution">
    <text evidence="5">The sequence shown here is derived from an EMBL/GenBank/DDBJ whole genome shotgun (WGS) entry which is preliminary data.</text>
</comment>
<dbReference type="Gene3D" id="2.60.120.290">
    <property type="entry name" value="Spermadhesin, CUB domain"/>
    <property type="match status" value="2"/>
</dbReference>
<evidence type="ECO:0000313" key="6">
    <source>
        <dbReference type="Proteomes" id="UP001488838"/>
    </source>
</evidence>
<keyword evidence="6" id="KW-1185">Reference proteome</keyword>
<dbReference type="Pfam" id="PF00431">
    <property type="entry name" value="CUB"/>
    <property type="match status" value="2"/>
</dbReference>
<reference evidence="5 6" key="1">
    <citation type="journal article" date="2023" name="bioRxiv">
        <title>Conserved and derived expression patterns and positive selection on dental genes reveal complex evolutionary context of ever-growing rodent molars.</title>
        <authorList>
            <person name="Calamari Z.T."/>
            <person name="Song A."/>
            <person name="Cohen E."/>
            <person name="Akter M."/>
            <person name="Roy R.D."/>
            <person name="Hallikas O."/>
            <person name="Christensen M.M."/>
            <person name="Li P."/>
            <person name="Marangoni P."/>
            <person name="Jernvall J."/>
            <person name="Klein O.D."/>
        </authorList>
    </citation>
    <scope>NUCLEOTIDE SEQUENCE [LARGE SCALE GENOMIC DNA]</scope>
    <source>
        <strain evidence="5">V071</strain>
    </source>
</reference>
<dbReference type="CDD" id="cd00041">
    <property type="entry name" value="CUB"/>
    <property type="match status" value="2"/>
</dbReference>
<dbReference type="AlphaFoldDB" id="A0AAW0JB55"/>
<evidence type="ECO:0000313" key="5">
    <source>
        <dbReference type="EMBL" id="KAK7823855.1"/>
    </source>
</evidence>
<feature type="domain" description="CUB" evidence="4">
    <location>
        <begin position="116"/>
        <end position="169"/>
    </location>
</feature>
<sequence length="216" mass="23763">MSGVAGSFSSPGYPLNYPPNKECIWNIRGAPGSSIQLTIHDFDVEQHTSCNFDTLEIYAGPDFHSPRVAQLCSRTPSANPMQISSTGNELAIRFKTDNSVSGRGFNASWQAVPGGCGGIFQAPRGEIHSPNYPNSYRANTQCSWIIQVGKHHRVLLDITDFDLEAPDSCIMVRGTNYKHCYLLQCRDNSHFSTSSAHSTHRAQLELEPLLGISHDP</sequence>
<keyword evidence="1" id="KW-1015">Disulfide bond</keyword>
<dbReference type="SUPFAM" id="SSF49854">
    <property type="entry name" value="Spermadhesin, CUB domain"/>
    <property type="match status" value="2"/>
</dbReference>
<evidence type="ECO:0000256" key="3">
    <source>
        <dbReference type="PROSITE-ProRule" id="PRU00059"/>
    </source>
</evidence>
<accession>A0AAW0JB55</accession>
<evidence type="ECO:0000259" key="4">
    <source>
        <dbReference type="PROSITE" id="PS01180"/>
    </source>
</evidence>
<dbReference type="SMART" id="SM00042">
    <property type="entry name" value="CUB"/>
    <property type="match status" value="2"/>
</dbReference>
<dbReference type="InterPro" id="IPR035914">
    <property type="entry name" value="Sperma_CUB_dom_sf"/>
</dbReference>
<gene>
    <name evidence="5" type="ORF">U0070_020526</name>
</gene>
<evidence type="ECO:0000256" key="2">
    <source>
        <dbReference type="ARBA" id="ARBA00023180"/>
    </source>
</evidence>
<dbReference type="GO" id="GO:0005886">
    <property type="term" value="C:plasma membrane"/>
    <property type="evidence" value="ECO:0007669"/>
    <property type="project" value="TreeGrafter"/>
</dbReference>
<dbReference type="EMBL" id="JBBHLL010000049">
    <property type="protein sequence ID" value="KAK7823855.1"/>
    <property type="molecule type" value="Genomic_DNA"/>
</dbReference>
<comment type="caution">
    <text evidence="3">Lacks conserved residue(s) required for the propagation of feature annotation.</text>
</comment>
<proteinExistence type="predicted"/>
<organism evidence="5 6">
    <name type="scientific">Myodes glareolus</name>
    <name type="common">Bank vole</name>
    <name type="synonym">Clethrionomys glareolus</name>
    <dbReference type="NCBI Taxonomy" id="447135"/>
    <lineage>
        <taxon>Eukaryota</taxon>
        <taxon>Metazoa</taxon>
        <taxon>Chordata</taxon>
        <taxon>Craniata</taxon>
        <taxon>Vertebrata</taxon>
        <taxon>Euteleostomi</taxon>
        <taxon>Mammalia</taxon>
        <taxon>Eutheria</taxon>
        <taxon>Euarchontoglires</taxon>
        <taxon>Glires</taxon>
        <taxon>Rodentia</taxon>
        <taxon>Myomorpha</taxon>
        <taxon>Muroidea</taxon>
        <taxon>Cricetidae</taxon>
        <taxon>Arvicolinae</taxon>
        <taxon>Myodes</taxon>
    </lineage>
</organism>
<dbReference type="FunFam" id="2.60.120.290:FF:000013">
    <property type="entry name" value="Membrane frizzled-related protein"/>
    <property type="match status" value="1"/>
</dbReference>
<dbReference type="InterPro" id="IPR000859">
    <property type="entry name" value="CUB_dom"/>
</dbReference>
<name>A0AAW0JB55_MYOGA</name>
<dbReference type="InterPro" id="IPR053207">
    <property type="entry name" value="Non-NMDA_GluR_Accessory"/>
</dbReference>
<dbReference type="PROSITE" id="PS01180">
    <property type="entry name" value="CUB"/>
    <property type="match status" value="2"/>
</dbReference>
<keyword evidence="2" id="KW-0325">Glycoprotein</keyword>
<protein>
    <recommendedName>
        <fullName evidence="4">CUB domain-containing protein</fullName>
    </recommendedName>
</protein>